<keyword evidence="2" id="KW-0472">Membrane</keyword>
<gene>
    <name evidence="4" type="ORF">RIF25_10195</name>
</gene>
<keyword evidence="1" id="KW-0802">TPR repeat</keyword>
<keyword evidence="4" id="KW-0328">Glycosyltransferase</keyword>
<dbReference type="Proteomes" id="UP001268256">
    <property type="component" value="Unassembled WGS sequence"/>
</dbReference>
<feature type="transmembrane region" description="Helical" evidence="2">
    <location>
        <begin position="285"/>
        <end position="306"/>
    </location>
</feature>
<dbReference type="PROSITE" id="PS50005">
    <property type="entry name" value="TPR"/>
    <property type="match status" value="1"/>
</dbReference>
<dbReference type="InterPro" id="IPR019734">
    <property type="entry name" value="TPR_rpt"/>
</dbReference>
<dbReference type="SUPFAM" id="SSF53448">
    <property type="entry name" value="Nucleotide-diphospho-sugar transferases"/>
    <property type="match status" value="1"/>
</dbReference>
<evidence type="ECO:0000256" key="1">
    <source>
        <dbReference type="PROSITE-ProRule" id="PRU00339"/>
    </source>
</evidence>
<evidence type="ECO:0000313" key="5">
    <source>
        <dbReference type="Proteomes" id="UP001268256"/>
    </source>
</evidence>
<dbReference type="InterPro" id="IPR001173">
    <property type="entry name" value="Glyco_trans_2-like"/>
</dbReference>
<proteinExistence type="predicted"/>
<dbReference type="PANTHER" id="PTHR43630">
    <property type="entry name" value="POLY-BETA-1,6-N-ACETYL-D-GLUCOSAMINE SYNTHASE"/>
    <property type="match status" value="1"/>
</dbReference>
<comment type="caution">
    <text evidence="4">The sequence shown here is derived from an EMBL/GenBank/DDBJ whole genome shotgun (WGS) entry which is preliminary data.</text>
</comment>
<dbReference type="EC" id="2.4.-.-" evidence="4"/>
<keyword evidence="2" id="KW-0812">Transmembrane</keyword>
<dbReference type="SUPFAM" id="SSF48452">
    <property type="entry name" value="TPR-like"/>
    <property type="match status" value="1"/>
</dbReference>
<dbReference type="Pfam" id="PF00535">
    <property type="entry name" value="Glycos_transf_2"/>
    <property type="match status" value="1"/>
</dbReference>
<organism evidence="4 5">
    <name type="scientific">Pseudocalidococcus azoricus BACA0444</name>
    <dbReference type="NCBI Taxonomy" id="2918990"/>
    <lineage>
        <taxon>Bacteria</taxon>
        <taxon>Bacillati</taxon>
        <taxon>Cyanobacteriota</taxon>
        <taxon>Cyanophyceae</taxon>
        <taxon>Acaryochloridales</taxon>
        <taxon>Thermosynechococcaceae</taxon>
        <taxon>Pseudocalidococcus</taxon>
        <taxon>Pseudocalidococcus azoricus</taxon>
    </lineage>
</organism>
<dbReference type="RefSeq" id="WP_322878424.1">
    <property type="nucleotide sequence ID" value="NZ_JAVMIP010000009.1"/>
</dbReference>
<feature type="domain" description="Glycosyltransferase 2-like" evidence="3">
    <location>
        <begin position="7"/>
        <end position="100"/>
    </location>
</feature>
<dbReference type="Gene3D" id="1.25.40.10">
    <property type="entry name" value="Tetratricopeptide repeat domain"/>
    <property type="match status" value="1"/>
</dbReference>
<evidence type="ECO:0000259" key="3">
    <source>
        <dbReference type="Pfam" id="PF00535"/>
    </source>
</evidence>
<dbReference type="Gene3D" id="3.90.550.10">
    <property type="entry name" value="Spore Coat Polysaccharide Biosynthesis Protein SpsA, Chain A"/>
    <property type="match status" value="1"/>
</dbReference>
<evidence type="ECO:0000256" key="2">
    <source>
        <dbReference type="SAM" id="Phobius"/>
    </source>
</evidence>
<dbReference type="GO" id="GO:0016757">
    <property type="term" value="F:glycosyltransferase activity"/>
    <property type="evidence" value="ECO:0007669"/>
    <property type="project" value="UniProtKB-KW"/>
</dbReference>
<evidence type="ECO:0000313" key="4">
    <source>
        <dbReference type="EMBL" id="MDS3861175.1"/>
    </source>
</evidence>
<keyword evidence="4" id="KW-0808">Transferase</keyword>
<dbReference type="AlphaFoldDB" id="A0AAE4FUK6"/>
<dbReference type="InterPro" id="IPR029044">
    <property type="entry name" value="Nucleotide-diphossugar_trans"/>
</dbReference>
<dbReference type="CDD" id="cd02511">
    <property type="entry name" value="Beta4Glucosyltransferase"/>
    <property type="match status" value="1"/>
</dbReference>
<sequence>MAQPFLSLCMIVKNEAAHLARCLASVQAWVDEIIVVDTGSTDETIAIAESFQARIFSFTWCDDFAAARNVSLAQAQGEWIFVIDADEELIVTDPAWLSQLREQTDLSYQQYSIRRLEAPQDKNSPTMTDFWMNRFGRNQGGIHYTGRLHEQLTHLGSYQMGYVTGAYLYHHGCSTRAEMIQKMKTRNIPILEAMRQEGTIGLMWLITLGDHYKACGEMESAQDCFQAAYEWILPNLFSGEIPTETGFVRQLLFVLAWDALEAEDYDQAQFLIHNGIRWFPTYAPLIYEAGLLMFYLGFYLGAVPYLEQCLRMGESRTYDRSEPFDQAFLKAHPAFSLGYCWLKLGRIDQAQTFFELTLTHDPNHQPAQEQLQQLREL</sequence>
<keyword evidence="5" id="KW-1185">Reference proteome</keyword>
<feature type="repeat" description="TPR" evidence="1">
    <location>
        <begin position="331"/>
        <end position="364"/>
    </location>
</feature>
<accession>A0AAE4FUK6</accession>
<reference evidence="5" key="1">
    <citation type="submission" date="2023-07" db="EMBL/GenBank/DDBJ databases">
        <authorList>
            <person name="Luz R."/>
            <person name="Cordeiro R."/>
            <person name="Fonseca A."/>
            <person name="Goncalves V."/>
        </authorList>
    </citation>
    <scope>NUCLEOTIDE SEQUENCE [LARGE SCALE GENOMIC DNA]</scope>
    <source>
        <strain evidence="5">BACA0444</strain>
    </source>
</reference>
<protein>
    <submittedName>
        <fullName evidence="4">Glycosyltransferase family 2 protein</fullName>
        <ecNumber evidence="4">2.4.-.-</ecNumber>
    </submittedName>
</protein>
<name>A0AAE4FUK6_9CYAN</name>
<dbReference type="PANTHER" id="PTHR43630:SF2">
    <property type="entry name" value="GLYCOSYLTRANSFERASE"/>
    <property type="match status" value="1"/>
</dbReference>
<dbReference type="InterPro" id="IPR011990">
    <property type="entry name" value="TPR-like_helical_dom_sf"/>
</dbReference>
<keyword evidence="2" id="KW-1133">Transmembrane helix</keyword>
<dbReference type="EMBL" id="JAVMIP010000009">
    <property type="protein sequence ID" value="MDS3861175.1"/>
    <property type="molecule type" value="Genomic_DNA"/>
</dbReference>